<evidence type="ECO:0000259" key="3">
    <source>
        <dbReference type="Pfam" id="PF25817"/>
    </source>
</evidence>
<dbReference type="Ensembl" id="ENSSANT00000089569.1">
    <property type="protein sequence ID" value="ENSSANP00000084276.1"/>
    <property type="gene ID" value="ENSSANG00000041812.1"/>
</dbReference>
<organism evidence="4 5">
    <name type="scientific">Sinocyclocheilus anshuiensis</name>
    <dbReference type="NCBI Taxonomy" id="1608454"/>
    <lineage>
        <taxon>Eukaryota</taxon>
        <taxon>Metazoa</taxon>
        <taxon>Chordata</taxon>
        <taxon>Craniata</taxon>
        <taxon>Vertebrata</taxon>
        <taxon>Euteleostomi</taxon>
        <taxon>Actinopterygii</taxon>
        <taxon>Neopterygii</taxon>
        <taxon>Teleostei</taxon>
        <taxon>Ostariophysi</taxon>
        <taxon>Cypriniformes</taxon>
        <taxon>Cyprinidae</taxon>
        <taxon>Cyprininae</taxon>
        <taxon>Sinocyclocheilus</taxon>
    </lineage>
</organism>
<keyword evidence="5" id="KW-1185">Reference proteome</keyword>
<feature type="region of interest" description="Disordered" evidence="2">
    <location>
        <begin position="227"/>
        <end position="298"/>
    </location>
</feature>
<feature type="compositionally biased region" description="Polar residues" evidence="2">
    <location>
        <begin position="271"/>
        <end position="289"/>
    </location>
</feature>
<feature type="compositionally biased region" description="Polar residues" evidence="2">
    <location>
        <begin position="479"/>
        <end position="495"/>
    </location>
</feature>
<dbReference type="InterPro" id="IPR057881">
    <property type="entry name" value="ICE1_C"/>
</dbReference>
<feature type="compositionally biased region" description="Polar residues" evidence="2">
    <location>
        <begin position="241"/>
        <end position="259"/>
    </location>
</feature>
<reference evidence="4" key="1">
    <citation type="submission" date="2025-08" db="UniProtKB">
        <authorList>
            <consortium name="Ensembl"/>
        </authorList>
    </citation>
    <scope>IDENTIFICATION</scope>
</reference>
<feature type="compositionally biased region" description="Low complexity" evidence="2">
    <location>
        <begin position="905"/>
        <end position="918"/>
    </location>
</feature>
<proteinExistence type="predicted"/>
<name>A0A671RKT9_9TELE</name>
<gene>
    <name evidence="4" type="primary">LOC107691875</name>
</gene>
<evidence type="ECO:0000256" key="2">
    <source>
        <dbReference type="SAM" id="MobiDB-lite"/>
    </source>
</evidence>
<dbReference type="Proteomes" id="UP000472260">
    <property type="component" value="Unassembled WGS sequence"/>
</dbReference>
<dbReference type="Pfam" id="PF25817">
    <property type="entry name" value="ICE1_C"/>
    <property type="match status" value="1"/>
</dbReference>
<feature type="region of interest" description="Disordered" evidence="2">
    <location>
        <begin position="950"/>
        <end position="988"/>
    </location>
</feature>
<feature type="region of interest" description="Disordered" evidence="2">
    <location>
        <begin position="830"/>
        <end position="854"/>
    </location>
</feature>
<feature type="coiled-coil region" evidence="1">
    <location>
        <begin position="81"/>
        <end position="196"/>
    </location>
</feature>
<dbReference type="PANTHER" id="PTHR11852">
    <property type="entry name" value="PLATELET-ACTIVATING FACTOR ACETYLHYDROLASE"/>
    <property type="match status" value="1"/>
</dbReference>
<accession>A0A671RKT9</accession>
<feature type="region of interest" description="Disordered" evidence="2">
    <location>
        <begin position="352"/>
        <end position="383"/>
    </location>
</feature>
<sequence length="1391" mass="154389">MMPGENQSKAVGIASEATSGTCQNCTVLNQSLDEYVAALLTLKQKIHVTKLMSLKRHDVFQRESSKLHKQLDEVLLKFEPLEKQTVEYEQMKTELEKTKCTHTELLHCICVAHKHVVFTDTVQRQNLENEKLKTEKKSLEEDLQKTQDSLRKYLQTAEEHENLKLENANFQQYNEIIVLRNEKRRLEEMLMLLEELWHCVESSQSQENLFLTGEEATPLKNQLQRISSQPLPNSPLERQISHPSPGNPSPETLLQSSKHSTPKTPPEVNRPKSSQKLIKQNNDQHFSTSSRKRKVSSDVLEHVNTWTEDATKSLLKEMTVRVGDDLLYGDYSVDLQDIKEWFKPLPAALSPVHSPSTELVSVNDDQPMSNTKEEYQSHNGKQEGLSSLHKAILQNNTQLDPSDIEDQKSLLKEEVEKSSVLLSPDTPAKVVVSADNIAKTLSDSHHMEVEDVFDVMHGCMGSTQSQTAKSGIGNRHSVESSLENDSTQTAVGTPLMNQNGERTELKDTKTTNNLKSLLENSDLQQHVETELVHTNSVNSAECETSPPNVPLASNVKRISTLYVNYSKSDSVENKTSKSSVPLEMKTVADISTHGIQSRLADQSEEDNNLKPTEYQKSLDVRKNGGACSSRPSKDEESSSEDEGFFGLMRKVRGVHLRSEGRIPSEELDHVSRNKQCSTAKQMSKDEPQEFLSENRLLSPEIKFKGTKENESESPRKTLVQMKNESCQQVDGMSADTHSPGVENVVSDIYNKEISGDSAVDSLEDTRTPCQDTLDPEYTTFEKGGSISIVPGLNTKTHITPTSCLSLGRVRTEMGPPLPPVVMPLTATPPRFGKHHTPLKPTSVSSRLPTDEPTMPSVPVLDSALPDASKMSPCLTTPSPSCGVPSSPLQFGSATPKHAVPVPGRLPSSALSSSPPTASQENSMQMLDSMYPELSARARTLNILRGNVNLTRAGNESGTSPPPVNQISGNKTISSSSTAFTKTEQKPKRTGVNILLPKSAKRLKLDNCSPAPPGVASPAEQVMDHQTVIKRESIKSNQEEQRIEKDKTNDINCQISEVLAKVGLSCFDVLPVVKSHVFVGRISQVPILTDEEKAVIAHFCVNQSSAEKLISAILTKLKTEKSILSYDNVQALCRVYTGICRQIGDYQKAHAFAYNILKQDFPNASNVLFHETSLCKAIHTVAKLKAEDDILEYLTKYLHWDKSPPDDIHKLISSTVKALQEDKDLTFQKHDRHGHDLCPTAWEYIHTLDLLCAHMKWKWTHDYVIGKELWPIMNTWVTQSRLQQSPVCDVSVAAVLRLIGRLGQLGMKQMLCKSVQNVAKAVNLFGKHGITEGVPNEVQLSAVYAIYDLAPCNPKDALEALASWRSETTQPVPSAVTSCITQIGSLCRQMKS</sequence>
<feature type="region of interest" description="Disordered" evidence="2">
    <location>
        <begin position="464"/>
        <end position="495"/>
    </location>
</feature>
<evidence type="ECO:0000313" key="4">
    <source>
        <dbReference type="Ensembl" id="ENSSANP00000084276.1"/>
    </source>
</evidence>
<dbReference type="PANTHER" id="PTHR11852:SF4">
    <property type="entry name" value="LITTLE ELONGATION COMPLEX SUBUNIT 1"/>
    <property type="match status" value="1"/>
</dbReference>
<protein>
    <submittedName>
        <fullName evidence="4">Little elongation complex subunit 1-like</fullName>
    </submittedName>
</protein>
<reference evidence="4" key="2">
    <citation type="submission" date="2025-09" db="UniProtKB">
        <authorList>
            <consortium name="Ensembl"/>
        </authorList>
    </citation>
    <scope>IDENTIFICATION</scope>
</reference>
<feature type="domain" description="Little elongation complex subunit 1 C-terminal" evidence="3">
    <location>
        <begin position="1193"/>
        <end position="1382"/>
    </location>
</feature>
<feature type="compositionally biased region" description="Polar residues" evidence="2">
    <location>
        <begin position="353"/>
        <end position="370"/>
    </location>
</feature>
<feature type="region of interest" description="Disordered" evidence="2">
    <location>
        <begin position="597"/>
        <end position="644"/>
    </location>
</feature>
<feature type="compositionally biased region" description="Polar residues" evidence="2">
    <location>
        <begin position="950"/>
        <end position="981"/>
    </location>
</feature>
<feature type="region of interest" description="Disordered" evidence="2">
    <location>
        <begin position="868"/>
        <end position="921"/>
    </location>
</feature>
<keyword evidence="1" id="KW-0175">Coiled coil</keyword>
<evidence type="ECO:0000313" key="5">
    <source>
        <dbReference type="Proteomes" id="UP000472260"/>
    </source>
</evidence>
<evidence type="ECO:0000256" key="1">
    <source>
        <dbReference type="SAM" id="Coils"/>
    </source>
</evidence>